<organism evidence="8 9">
    <name type="scientific">Amycolatopsis acididurans</name>
    <dbReference type="NCBI Taxonomy" id="2724524"/>
    <lineage>
        <taxon>Bacteria</taxon>
        <taxon>Bacillati</taxon>
        <taxon>Actinomycetota</taxon>
        <taxon>Actinomycetes</taxon>
        <taxon>Pseudonocardiales</taxon>
        <taxon>Pseudonocardiaceae</taxon>
        <taxon>Amycolatopsis</taxon>
    </lineage>
</organism>
<reference evidence="8 9" key="1">
    <citation type="submission" date="2020-04" db="EMBL/GenBank/DDBJ databases">
        <title>Novel species.</title>
        <authorList>
            <person name="Teo W.F.A."/>
            <person name="Lipun K."/>
            <person name="Srisuk N."/>
            <person name="Duangmal K."/>
        </authorList>
    </citation>
    <scope>NUCLEOTIDE SEQUENCE [LARGE SCALE GENOMIC DNA]</scope>
    <source>
        <strain evidence="8 9">K13G38</strain>
    </source>
</reference>
<dbReference type="SUPFAM" id="SSF51735">
    <property type="entry name" value="NAD(P)-binding Rossmann-fold domains"/>
    <property type="match status" value="1"/>
</dbReference>
<dbReference type="InterPro" id="IPR013149">
    <property type="entry name" value="ADH-like_C"/>
</dbReference>
<gene>
    <name evidence="8" type="ORF">HFP15_34860</name>
</gene>
<dbReference type="Proteomes" id="UP000715441">
    <property type="component" value="Unassembled WGS sequence"/>
</dbReference>
<dbReference type="InterPro" id="IPR011032">
    <property type="entry name" value="GroES-like_sf"/>
</dbReference>
<evidence type="ECO:0000256" key="2">
    <source>
        <dbReference type="ARBA" id="ARBA00022723"/>
    </source>
</evidence>
<proteinExistence type="inferred from homology"/>
<dbReference type="InterPro" id="IPR036291">
    <property type="entry name" value="NAD(P)-bd_dom_sf"/>
</dbReference>
<feature type="domain" description="Enoyl reductase (ER)" evidence="7">
    <location>
        <begin position="10"/>
        <end position="363"/>
    </location>
</feature>
<dbReference type="CDD" id="cd08279">
    <property type="entry name" value="Zn_ADH_class_III"/>
    <property type="match status" value="1"/>
</dbReference>
<evidence type="ECO:0000256" key="3">
    <source>
        <dbReference type="ARBA" id="ARBA00022833"/>
    </source>
</evidence>
<comment type="similarity">
    <text evidence="1 6">Belongs to the zinc-containing alcohol dehydrogenase family.</text>
</comment>
<dbReference type="InterPro" id="IPR020843">
    <property type="entry name" value="ER"/>
</dbReference>
<keyword evidence="3 6" id="KW-0862">Zinc</keyword>
<dbReference type="SUPFAM" id="SSF50129">
    <property type="entry name" value="GroES-like"/>
    <property type="match status" value="2"/>
</dbReference>
<evidence type="ECO:0000256" key="5">
    <source>
        <dbReference type="ARBA" id="ARBA00023027"/>
    </source>
</evidence>
<evidence type="ECO:0000256" key="6">
    <source>
        <dbReference type="RuleBase" id="RU361277"/>
    </source>
</evidence>
<dbReference type="PROSITE" id="PS00059">
    <property type="entry name" value="ADH_ZINC"/>
    <property type="match status" value="1"/>
</dbReference>
<dbReference type="SMART" id="SM00829">
    <property type="entry name" value="PKS_ER"/>
    <property type="match status" value="1"/>
</dbReference>
<dbReference type="InterPro" id="IPR002328">
    <property type="entry name" value="ADH_Zn_CS"/>
</dbReference>
<dbReference type="PANTHER" id="PTHR43880:SF12">
    <property type="entry name" value="ALCOHOL DEHYDROGENASE CLASS-3"/>
    <property type="match status" value="1"/>
</dbReference>
<dbReference type="EMBL" id="JAAXLS010000047">
    <property type="protein sequence ID" value="NKQ58054.1"/>
    <property type="molecule type" value="Genomic_DNA"/>
</dbReference>
<evidence type="ECO:0000313" key="8">
    <source>
        <dbReference type="EMBL" id="NKQ58054.1"/>
    </source>
</evidence>
<protein>
    <submittedName>
        <fullName evidence="8">NDMA-dependent alcohol dehydrogenase</fullName>
        <ecNumber evidence="8">1.1.99.36</ecNumber>
    </submittedName>
</protein>
<evidence type="ECO:0000256" key="4">
    <source>
        <dbReference type="ARBA" id="ARBA00023002"/>
    </source>
</evidence>
<evidence type="ECO:0000259" key="7">
    <source>
        <dbReference type="SMART" id="SM00829"/>
    </source>
</evidence>
<dbReference type="RefSeq" id="WP_168521510.1">
    <property type="nucleotide sequence ID" value="NZ_JAAXLS010000047.1"/>
</dbReference>
<dbReference type="Gene3D" id="3.40.50.720">
    <property type="entry name" value="NAD(P)-binding Rossmann-like Domain"/>
    <property type="match status" value="1"/>
</dbReference>
<dbReference type="PANTHER" id="PTHR43880">
    <property type="entry name" value="ALCOHOL DEHYDROGENASE"/>
    <property type="match status" value="1"/>
</dbReference>
<comment type="cofactor">
    <cofactor evidence="6">
        <name>Zn(2+)</name>
        <dbReference type="ChEBI" id="CHEBI:29105"/>
    </cofactor>
</comment>
<name>A0ABX1JF81_9PSEU</name>
<dbReference type="Gene3D" id="3.90.180.10">
    <property type="entry name" value="Medium-chain alcohol dehydrogenases, catalytic domain"/>
    <property type="match status" value="1"/>
</dbReference>
<keyword evidence="9" id="KW-1185">Reference proteome</keyword>
<dbReference type="GO" id="GO:0016491">
    <property type="term" value="F:oxidoreductase activity"/>
    <property type="evidence" value="ECO:0007669"/>
    <property type="project" value="UniProtKB-KW"/>
</dbReference>
<dbReference type="NCBIfam" id="TIGR03989">
    <property type="entry name" value="Rxyl_3153"/>
    <property type="match status" value="1"/>
</dbReference>
<accession>A0ABX1JF81</accession>
<dbReference type="Pfam" id="PF08240">
    <property type="entry name" value="ADH_N"/>
    <property type="match status" value="1"/>
</dbReference>
<dbReference type="Pfam" id="PF00107">
    <property type="entry name" value="ADH_zinc_N"/>
    <property type="match status" value="1"/>
</dbReference>
<sequence length="372" mass="38858">MKTRAALLMRQPGEYEIHEVDLDGPGPHEVLVRMVASGLCHSDDHPAKGDTPMQHLPVCGGHEGAGVIEAVGPGVQGLEVGDHIVTSFIPSCGRCAFCARGQHTLCQNGALLMTGAMLDGTFRMHLDGTPVGQQSVLGTFSEFITVSQWSCVKIDKRFPLRAAALLGCGVPTGWGSAVNGAKVRPGDVVIVVGTGGVGINAVQGAAHAGARRVIAVDPHELKRDTALKLGATDAFATIGEATELAMSLTNGQGADSAIVAVAVLTGEDVANAFDAVRKDGTVVVTSVSRADAVGIPVSLMMLTMYQKRIQGALYGMMSPAGDVPKLLEMYEQGQLKLDELITGSYTLDEVNKGFADMHAGRVMRPMIDFASA</sequence>
<dbReference type="EC" id="1.1.99.36" evidence="8"/>
<evidence type="ECO:0000313" key="9">
    <source>
        <dbReference type="Proteomes" id="UP000715441"/>
    </source>
</evidence>
<dbReference type="InterPro" id="IPR023921">
    <property type="entry name" value="ADH_Zn_actinomycetes"/>
</dbReference>
<keyword evidence="2 6" id="KW-0479">Metal-binding</keyword>
<keyword evidence="4 8" id="KW-0560">Oxidoreductase</keyword>
<dbReference type="InterPro" id="IPR013154">
    <property type="entry name" value="ADH-like_N"/>
</dbReference>
<keyword evidence="5" id="KW-0520">NAD</keyword>
<comment type="caution">
    <text evidence="8">The sequence shown here is derived from an EMBL/GenBank/DDBJ whole genome shotgun (WGS) entry which is preliminary data.</text>
</comment>
<evidence type="ECO:0000256" key="1">
    <source>
        <dbReference type="ARBA" id="ARBA00008072"/>
    </source>
</evidence>